<reference evidence="1" key="1">
    <citation type="submission" date="2019-04" db="EMBL/GenBank/DDBJ databases">
        <title>Friends and foes A comparative genomics study of 23 Aspergillus species from section Flavi.</title>
        <authorList>
            <consortium name="DOE Joint Genome Institute"/>
            <person name="Kjaerbolling I."/>
            <person name="Vesth T."/>
            <person name="Frisvad J.C."/>
            <person name="Nybo J.L."/>
            <person name="Theobald S."/>
            <person name="Kildgaard S."/>
            <person name="Isbrandt T."/>
            <person name="Kuo A."/>
            <person name="Sato A."/>
            <person name="Lyhne E.K."/>
            <person name="Kogle M.E."/>
            <person name="Wiebenga A."/>
            <person name="Kun R.S."/>
            <person name="Lubbers R.J."/>
            <person name="Makela M.R."/>
            <person name="Barry K."/>
            <person name="Chovatia M."/>
            <person name="Clum A."/>
            <person name="Daum C."/>
            <person name="Haridas S."/>
            <person name="He G."/>
            <person name="LaButti K."/>
            <person name="Lipzen A."/>
            <person name="Mondo S."/>
            <person name="Riley R."/>
            <person name="Salamov A."/>
            <person name="Simmons B.A."/>
            <person name="Magnuson J.K."/>
            <person name="Henrissat B."/>
            <person name="Mortensen U.H."/>
            <person name="Larsen T.O."/>
            <person name="Devries R.P."/>
            <person name="Grigoriev I.V."/>
            <person name="Machida M."/>
            <person name="Baker S.E."/>
            <person name="Andersen M.R."/>
        </authorList>
    </citation>
    <scope>NUCLEOTIDE SEQUENCE</scope>
    <source>
        <strain evidence="1">CBS 117612</strain>
    </source>
</reference>
<accession>A0A5N6XXR2</accession>
<evidence type="ECO:0000313" key="1">
    <source>
        <dbReference type="EMBL" id="KAE8337941.1"/>
    </source>
</evidence>
<protein>
    <submittedName>
        <fullName evidence="1">Uncharacterized protein</fullName>
    </submittedName>
</protein>
<sequence length="84" mass="9888">MCKMERNPSNICPSLQKGPVHLPSIVFILGVTRNLEMTWAYSQTRTLWLHAFQALDLSNTGLKFRIGYRYYQHPLHGWFQHGKR</sequence>
<dbReference type="AlphaFoldDB" id="A0A5N6XXR2"/>
<gene>
    <name evidence="1" type="ORF">BDV24DRAFT_139002</name>
</gene>
<dbReference type="EMBL" id="ML737173">
    <property type="protein sequence ID" value="KAE8337941.1"/>
    <property type="molecule type" value="Genomic_DNA"/>
</dbReference>
<name>A0A5N6XXR2_9EURO</name>
<proteinExistence type="predicted"/>
<organism evidence="1">
    <name type="scientific">Aspergillus arachidicola</name>
    <dbReference type="NCBI Taxonomy" id="656916"/>
    <lineage>
        <taxon>Eukaryota</taxon>
        <taxon>Fungi</taxon>
        <taxon>Dikarya</taxon>
        <taxon>Ascomycota</taxon>
        <taxon>Pezizomycotina</taxon>
        <taxon>Eurotiomycetes</taxon>
        <taxon>Eurotiomycetidae</taxon>
        <taxon>Eurotiales</taxon>
        <taxon>Aspergillaceae</taxon>
        <taxon>Aspergillus</taxon>
        <taxon>Aspergillus subgen. Circumdati</taxon>
    </lineage>
</organism>
<dbReference type="Proteomes" id="UP000325558">
    <property type="component" value="Unassembled WGS sequence"/>
</dbReference>